<feature type="domain" description="Neurotransmitter-gated ion-channel ligand-binding" evidence="1">
    <location>
        <begin position="16"/>
        <end position="76"/>
    </location>
</feature>
<dbReference type="InterPro" id="IPR036734">
    <property type="entry name" value="Neur_chan_lig-bd_sf"/>
</dbReference>
<reference evidence="3" key="1">
    <citation type="submission" date="2012-08" db="EMBL/GenBank/DDBJ databases">
        <title>The Genome Sequence of Wuchereria bancrofti.</title>
        <authorList>
            <person name="Nutman T.B."/>
            <person name="Fink D.L."/>
            <person name="Russ C."/>
            <person name="Young S."/>
            <person name="Zeng Q."/>
            <person name="Koehrsen M."/>
            <person name="Alvarado L."/>
            <person name="Berlin A."/>
            <person name="Chapman S.B."/>
            <person name="Chen Z."/>
            <person name="Freedman E."/>
            <person name="Gellesch M."/>
            <person name="Goldberg J."/>
            <person name="Griggs A."/>
            <person name="Gujja S."/>
            <person name="Heilman E.R."/>
            <person name="Heiman D."/>
            <person name="Hepburn T."/>
            <person name="Howarth C."/>
            <person name="Jen D."/>
            <person name="Larson L."/>
            <person name="Lewis B."/>
            <person name="Mehta T."/>
            <person name="Park D."/>
            <person name="Pearson M."/>
            <person name="Roberts A."/>
            <person name="Saif S."/>
            <person name="Shea T."/>
            <person name="Shenoy N."/>
            <person name="Sisk P."/>
            <person name="Stolte C."/>
            <person name="Sykes S."/>
            <person name="Walk T."/>
            <person name="White J."/>
            <person name="Yandava C."/>
            <person name="Haas B."/>
            <person name="Henn M.R."/>
            <person name="Nusbaum C."/>
            <person name="Birren B."/>
        </authorList>
    </citation>
    <scope>NUCLEOTIDE SEQUENCE [LARGE SCALE GENOMIC DNA]</scope>
    <source>
        <strain evidence="3">NA</strain>
    </source>
</reference>
<dbReference type="Pfam" id="PF02931">
    <property type="entry name" value="Neur_chan_LBD"/>
    <property type="match status" value="1"/>
</dbReference>
<dbReference type="GO" id="GO:0016020">
    <property type="term" value="C:membrane"/>
    <property type="evidence" value="ECO:0007669"/>
    <property type="project" value="InterPro"/>
</dbReference>
<name>J9ACK4_WUCBA</name>
<comment type="caution">
    <text evidence="2">The sequence shown here is derived from an EMBL/GenBank/DDBJ whole genome shotgun (WGS) entry which is preliminary data.</text>
</comment>
<feature type="non-terminal residue" evidence="2">
    <location>
        <position position="76"/>
    </location>
</feature>
<evidence type="ECO:0000313" key="3">
    <source>
        <dbReference type="Proteomes" id="UP000004810"/>
    </source>
</evidence>
<gene>
    <name evidence="2" type="ORF">WUBG_17366</name>
</gene>
<dbReference type="Proteomes" id="UP000004810">
    <property type="component" value="Unassembled WGS sequence"/>
</dbReference>
<dbReference type="Gene3D" id="2.70.170.10">
    <property type="entry name" value="Neurotransmitter-gated ion-channel ligand-binding domain"/>
    <property type="match status" value="1"/>
</dbReference>
<accession>J9ACK4</accession>
<evidence type="ECO:0000313" key="2">
    <source>
        <dbReference type="EMBL" id="EJW71725.1"/>
    </source>
</evidence>
<dbReference type="EMBL" id="ADBV01017846">
    <property type="protein sequence ID" value="EJW71725.1"/>
    <property type="molecule type" value="Genomic_DNA"/>
</dbReference>
<dbReference type="SUPFAM" id="SSF63712">
    <property type="entry name" value="Nicotinic receptor ligand binding domain-like"/>
    <property type="match status" value="1"/>
</dbReference>
<dbReference type="InterPro" id="IPR006202">
    <property type="entry name" value="Neur_chan_lig-bd"/>
</dbReference>
<proteinExistence type="predicted"/>
<dbReference type="AlphaFoldDB" id="J9ACK4"/>
<dbReference type="GO" id="GO:0005230">
    <property type="term" value="F:extracellular ligand-gated monoatomic ion channel activity"/>
    <property type="evidence" value="ECO:0007669"/>
    <property type="project" value="InterPro"/>
</dbReference>
<sequence>MSNNKCALGQDEGRAEKILTRILKTYDRNLVPEAKGVDVDVEILIQQISEISEIHSSSKMHILLAQIWRDPNLSFQ</sequence>
<evidence type="ECO:0000259" key="1">
    <source>
        <dbReference type="Pfam" id="PF02931"/>
    </source>
</evidence>
<organism evidence="2 3">
    <name type="scientific">Wuchereria bancrofti</name>
    <dbReference type="NCBI Taxonomy" id="6293"/>
    <lineage>
        <taxon>Eukaryota</taxon>
        <taxon>Metazoa</taxon>
        <taxon>Ecdysozoa</taxon>
        <taxon>Nematoda</taxon>
        <taxon>Chromadorea</taxon>
        <taxon>Rhabditida</taxon>
        <taxon>Spirurina</taxon>
        <taxon>Spiruromorpha</taxon>
        <taxon>Filarioidea</taxon>
        <taxon>Onchocercidae</taxon>
        <taxon>Wuchereria</taxon>
    </lineage>
</organism>
<protein>
    <recommendedName>
        <fullName evidence="1">Neurotransmitter-gated ion-channel ligand-binding domain-containing protein</fullName>
    </recommendedName>
</protein>